<dbReference type="EMBL" id="JAGIZQ010000006">
    <property type="protein sequence ID" value="KAH6622615.1"/>
    <property type="molecule type" value="Genomic_DNA"/>
</dbReference>
<dbReference type="Proteomes" id="UP000724584">
    <property type="component" value="Unassembled WGS sequence"/>
</dbReference>
<evidence type="ECO:0000313" key="2">
    <source>
        <dbReference type="Proteomes" id="UP000724584"/>
    </source>
</evidence>
<sequence length="166" mass="18261">HIFRQEFALFRSPIDEPTSVLDLKCGSGYWADKIALVTSAHVLGLDIAPVQHSTAPNCRFLLDSINSEWRTAPASFDLIRGSKLLGNIQDWAGLLRNSLHCLSPGGYIELCDTPFKYTSEGNAIPTWKSVSQRAHELGKKIGSSFFLTPGTYVQHMAAAGFVDVHE</sequence>
<proteinExistence type="predicted"/>
<name>A0ACB7NZ94_9PEZI</name>
<reference evidence="1 2" key="1">
    <citation type="journal article" date="2021" name="Nat. Commun.">
        <title>Genetic determinants of endophytism in the Arabidopsis root mycobiome.</title>
        <authorList>
            <person name="Mesny F."/>
            <person name="Miyauchi S."/>
            <person name="Thiergart T."/>
            <person name="Pickel B."/>
            <person name="Atanasova L."/>
            <person name="Karlsson M."/>
            <person name="Huettel B."/>
            <person name="Barry K.W."/>
            <person name="Haridas S."/>
            <person name="Chen C."/>
            <person name="Bauer D."/>
            <person name="Andreopoulos W."/>
            <person name="Pangilinan J."/>
            <person name="LaButti K."/>
            <person name="Riley R."/>
            <person name="Lipzen A."/>
            <person name="Clum A."/>
            <person name="Drula E."/>
            <person name="Henrissat B."/>
            <person name="Kohler A."/>
            <person name="Grigoriev I.V."/>
            <person name="Martin F.M."/>
            <person name="Hacquard S."/>
        </authorList>
    </citation>
    <scope>NUCLEOTIDE SEQUENCE [LARGE SCALE GENOMIC DNA]</scope>
    <source>
        <strain evidence="1 2">MPI-SDFR-AT-0079</strain>
    </source>
</reference>
<protein>
    <submittedName>
        <fullName evidence="1">S-adenosyl-L-methionine-dependent methyltransferase</fullName>
    </submittedName>
</protein>
<organism evidence="1 2">
    <name type="scientific">Chaetomium tenue</name>
    <dbReference type="NCBI Taxonomy" id="1854479"/>
    <lineage>
        <taxon>Eukaryota</taxon>
        <taxon>Fungi</taxon>
        <taxon>Dikarya</taxon>
        <taxon>Ascomycota</taxon>
        <taxon>Pezizomycotina</taxon>
        <taxon>Sordariomycetes</taxon>
        <taxon>Sordariomycetidae</taxon>
        <taxon>Sordariales</taxon>
        <taxon>Chaetomiaceae</taxon>
        <taxon>Chaetomium</taxon>
    </lineage>
</organism>
<gene>
    <name evidence="1" type="ORF">F5144DRAFT_472550</name>
</gene>
<keyword evidence="2" id="KW-1185">Reference proteome</keyword>
<accession>A0ACB7NZ94</accession>
<evidence type="ECO:0000313" key="1">
    <source>
        <dbReference type="EMBL" id="KAH6622615.1"/>
    </source>
</evidence>
<feature type="non-terminal residue" evidence="1">
    <location>
        <position position="1"/>
    </location>
</feature>
<comment type="caution">
    <text evidence="1">The sequence shown here is derived from an EMBL/GenBank/DDBJ whole genome shotgun (WGS) entry which is preliminary data.</text>
</comment>
<feature type="non-terminal residue" evidence="1">
    <location>
        <position position="166"/>
    </location>
</feature>
<keyword evidence="1" id="KW-0489">Methyltransferase</keyword>
<keyword evidence="1" id="KW-0808">Transferase</keyword>